<dbReference type="GO" id="GO:0035438">
    <property type="term" value="F:cyclic-di-GMP binding"/>
    <property type="evidence" value="ECO:0007669"/>
    <property type="project" value="InterPro"/>
</dbReference>
<sequence>MKTQDRKYSRVNTRIKAYMRRTVFDDSLPLFSSTLVGDTDDHAVKNLYGSHLPRELINFLQQMDEKVNMILSLINRETIQADFPLQGEVLEISGAGLKFTSQEDFEEGENMEMVLLLSQVPLRIVGMVGRIHRCEKVQGVPVWAVQYASIRDVDREKIVQFVFQEQREHIRGRKNENEPG</sequence>
<reference evidence="2" key="1">
    <citation type="submission" date="2010-05" db="EMBL/GenBank/DDBJ databases">
        <title>The draft genome of Desulfonatronospira thiodismutans ASO3-1.</title>
        <authorList>
            <consortium name="US DOE Joint Genome Institute (JGI-PGF)"/>
            <person name="Lucas S."/>
            <person name="Copeland A."/>
            <person name="Lapidus A."/>
            <person name="Cheng J.-F."/>
            <person name="Bruce D."/>
            <person name="Goodwin L."/>
            <person name="Pitluck S."/>
            <person name="Chertkov O."/>
            <person name="Brettin T."/>
            <person name="Detter J.C."/>
            <person name="Han C."/>
            <person name="Land M.L."/>
            <person name="Hauser L."/>
            <person name="Kyrpides N."/>
            <person name="Mikhailova N."/>
            <person name="Muyzer G."/>
            <person name="Woyke T."/>
        </authorList>
    </citation>
    <scope>NUCLEOTIDE SEQUENCE [LARGE SCALE GENOMIC DNA]</scope>
    <source>
        <strain evidence="2">ASO3-1</strain>
    </source>
</reference>
<dbReference type="InterPro" id="IPR009875">
    <property type="entry name" value="PilZ_domain"/>
</dbReference>
<proteinExistence type="predicted"/>
<evidence type="ECO:0000313" key="2">
    <source>
        <dbReference type="EMBL" id="EFI34632.1"/>
    </source>
</evidence>
<dbReference type="AlphaFoldDB" id="D6SPF6"/>
<dbReference type="Proteomes" id="UP000005496">
    <property type="component" value="Unassembled WGS sequence"/>
</dbReference>
<dbReference type="eggNOG" id="COG5581">
    <property type="taxonomic scope" value="Bacteria"/>
</dbReference>
<dbReference type="EMBL" id="ACJN02000002">
    <property type="protein sequence ID" value="EFI34632.1"/>
    <property type="molecule type" value="Genomic_DNA"/>
</dbReference>
<organism evidence="2 3">
    <name type="scientific">Desulfonatronospira thiodismutans ASO3-1</name>
    <dbReference type="NCBI Taxonomy" id="555779"/>
    <lineage>
        <taxon>Bacteria</taxon>
        <taxon>Pseudomonadati</taxon>
        <taxon>Thermodesulfobacteriota</taxon>
        <taxon>Desulfovibrionia</taxon>
        <taxon>Desulfovibrionales</taxon>
        <taxon>Desulfonatronovibrionaceae</taxon>
        <taxon>Desulfonatronospira</taxon>
    </lineage>
</organism>
<accession>D6SPF6</accession>
<gene>
    <name evidence="2" type="ORF">Dthio_PD2004</name>
</gene>
<keyword evidence="3" id="KW-1185">Reference proteome</keyword>
<feature type="domain" description="PilZ" evidence="1">
    <location>
        <begin position="81"/>
        <end position="164"/>
    </location>
</feature>
<comment type="caution">
    <text evidence="2">The sequence shown here is derived from an EMBL/GenBank/DDBJ whole genome shotgun (WGS) entry which is preliminary data.</text>
</comment>
<name>D6SPF6_9BACT</name>
<evidence type="ECO:0000259" key="1">
    <source>
        <dbReference type="Pfam" id="PF07238"/>
    </source>
</evidence>
<dbReference type="OrthoDB" id="5516626at2"/>
<dbReference type="Pfam" id="PF07238">
    <property type="entry name" value="PilZ"/>
    <property type="match status" value="1"/>
</dbReference>
<dbReference type="RefSeq" id="WP_008869952.1">
    <property type="nucleotide sequence ID" value="NZ_ACJN02000002.1"/>
</dbReference>
<evidence type="ECO:0000313" key="3">
    <source>
        <dbReference type="Proteomes" id="UP000005496"/>
    </source>
</evidence>
<protein>
    <submittedName>
        <fullName evidence="2">Type IV pilus assembly PilZ</fullName>
    </submittedName>
</protein>